<organism evidence="2 3">
    <name type="scientific">Rhizobium rosettiformans</name>
    <dbReference type="NCBI Taxonomy" id="1368430"/>
    <lineage>
        <taxon>Bacteria</taxon>
        <taxon>Pseudomonadati</taxon>
        <taxon>Pseudomonadota</taxon>
        <taxon>Alphaproteobacteria</taxon>
        <taxon>Hyphomicrobiales</taxon>
        <taxon>Rhizobiaceae</taxon>
        <taxon>Rhizobium/Agrobacterium group</taxon>
        <taxon>Rhizobium</taxon>
    </lineage>
</organism>
<name>A0ABX7EUR2_9HYPH</name>
<evidence type="ECO:0000256" key="1">
    <source>
        <dbReference type="SAM" id="Phobius"/>
    </source>
</evidence>
<accession>A0ABX7EUR2</accession>
<feature type="transmembrane region" description="Helical" evidence="1">
    <location>
        <begin position="52"/>
        <end position="73"/>
    </location>
</feature>
<dbReference type="Proteomes" id="UP000596351">
    <property type="component" value="Chromosome"/>
</dbReference>
<protein>
    <submittedName>
        <fullName evidence="2">Exopolysaccharide biosynthesis protein</fullName>
    </submittedName>
</protein>
<dbReference type="PANTHER" id="PTHR41795:SF1">
    <property type="entry name" value="EXOPOLYSACCHARIDE SYNTHESIS PROTEIN"/>
    <property type="match status" value="1"/>
</dbReference>
<feature type="transmembrane region" description="Helical" evidence="1">
    <location>
        <begin position="79"/>
        <end position="97"/>
    </location>
</feature>
<feature type="transmembrane region" description="Helical" evidence="1">
    <location>
        <begin position="192"/>
        <end position="216"/>
    </location>
</feature>
<evidence type="ECO:0000313" key="3">
    <source>
        <dbReference type="Proteomes" id="UP000596351"/>
    </source>
</evidence>
<proteinExistence type="predicted"/>
<keyword evidence="1" id="KW-0812">Transmembrane</keyword>
<dbReference type="PANTHER" id="PTHR41795">
    <property type="entry name" value="EXOPOLYSACCHARIDE SYNTHESIS PROTEIN"/>
    <property type="match status" value="1"/>
</dbReference>
<keyword evidence="3" id="KW-1185">Reference proteome</keyword>
<reference evidence="2 3" key="1">
    <citation type="submission" date="2018-09" db="EMBL/GenBank/DDBJ databases">
        <title>Rhizobium sp. MAE2-X.</title>
        <authorList>
            <person name="Lee Y."/>
            <person name="Jeon C.O."/>
        </authorList>
    </citation>
    <scope>NUCLEOTIDE SEQUENCE [LARGE SCALE GENOMIC DNA]</scope>
    <source>
        <strain evidence="2 3">MAE2-X</strain>
    </source>
</reference>
<gene>
    <name evidence="2" type="ORF">D4A92_06575</name>
</gene>
<dbReference type="InterPro" id="IPR010331">
    <property type="entry name" value="ExoD"/>
</dbReference>
<sequence length="224" mass="23415">MQGALAPAYLQEIILEDQRTGEKLASQGVASSALFSIAELARERGSLSLGEVIATMGTAGMAFAILILALPALTPVPGPIGLVFGSALAVVAAQIAIGRKSVWLPDFLKHRRLFSNVLELIVKHTAPHVSRVERLVRVDRMKFLTGPSAQILIGLPVLMMAIAIALPIPLGNFLPVISLVVLAIGLMEKDGLITLVGVVLSIVAASVTVFLIYGAASVAGNVAR</sequence>
<dbReference type="Pfam" id="PF06055">
    <property type="entry name" value="ExoD"/>
    <property type="match status" value="1"/>
</dbReference>
<keyword evidence="1" id="KW-1133">Transmembrane helix</keyword>
<dbReference type="PIRSF" id="PIRSF033239">
    <property type="entry name" value="ExoD"/>
    <property type="match status" value="1"/>
</dbReference>
<evidence type="ECO:0000313" key="2">
    <source>
        <dbReference type="EMBL" id="QRF51121.1"/>
    </source>
</evidence>
<dbReference type="EMBL" id="CP032405">
    <property type="protein sequence ID" value="QRF51121.1"/>
    <property type="molecule type" value="Genomic_DNA"/>
</dbReference>
<keyword evidence="1" id="KW-0472">Membrane</keyword>
<feature type="transmembrane region" description="Helical" evidence="1">
    <location>
        <begin position="143"/>
        <end position="164"/>
    </location>
</feature>